<dbReference type="PANTHER" id="PTHR11437">
    <property type="entry name" value="RIBONUCLEASE"/>
    <property type="match status" value="1"/>
</dbReference>
<evidence type="ECO:0000256" key="3">
    <source>
        <dbReference type="ARBA" id="ARBA00022525"/>
    </source>
</evidence>
<dbReference type="PROSITE" id="PS00127">
    <property type="entry name" value="RNASE_PANCREATIC"/>
    <property type="match status" value="1"/>
</dbReference>
<dbReference type="PRINTS" id="PR00794">
    <property type="entry name" value="RIBONUCLEASE"/>
</dbReference>
<dbReference type="FunFam" id="3.10.130.10:FF:000001">
    <property type="entry name" value="Ribonuclease pancreatic"/>
    <property type="match status" value="1"/>
</dbReference>
<dbReference type="Gene3D" id="3.10.130.10">
    <property type="entry name" value="Ribonuclease A-like domain"/>
    <property type="match status" value="1"/>
</dbReference>
<keyword evidence="10" id="KW-1185">Reference proteome</keyword>
<organism evidence="9 10">
    <name type="scientific">Molossus molossus</name>
    <name type="common">Pallas' mastiff bat</name>
    <name type="synonym">Vespertilio molossus</name>
    <dbReference type="NCBI Taxonomy" id="27622"/>
    <lineage>
        <taxon>Eukaryota</taxon>
        <taxon>Metazoa</taxon>
        <taxon>Chordata</taxon>
        <taxon>Craniata</taxon>
        <taxon>Vertebrata</taxon>
        <taxon>Euteleostomi</taxon>
        <taxon>Mammalia</taxon>
        <taxon>Eutheria</taxon>
        <taxon>Laurasiatheria</taxon>
        <taxon>Chiroptera</taxon>
        <taxon>Yangochiroptera</taxon>
        <taxon>Molossidae</taxon>
        <taxon>Molossus</taxon>
    </lineage>
</organism>
<dbReference type="GO" id="GO:0003676">
    <property type="term" value="F:nucleic acid binding"/>
    <property type="evidence" value="ECO:0007669"/>
    <property type="project" value="InterPro"/>
</dbReference>
<dbReference type="PANTHER" id="PTHR11437:SF31">
    <property type="entry name" value="RIBONUCLEASE 7"/>
    <property type="match status" value="1"/>
</dbReference>
<feature type="chain" id="PRO_5029936979" evidence="7">
    <location>
        <begin position="23"/>
        <end position="156"/>
    </location>
</feature>
<dbReference type="AlphaFoldDB" id="A0A7J8K102"/>
<name>A0A7J8K102_MOLMO</name>
<dbReference type="EMBL" id="JACASF010000001">
    <property type="protein sequence ID" value="KAF6502340.1"/>
    <property type="molecule type" value="Genomic_DNA"/>
</dbReference>
<accession>A0A7J8K102</accession>
<dbReference type="GO" id="GO:0004519">
    <property type="term" value="F:endonuclease activity"/>
    <property type="evidence" value="ECO:0007669"/>
    <property type="project" value="UniProtKB-KW"/>
</dbReference>
<evidence type="ECO:0000256" key="2">
    <source>
        <dbReference type="ARBA" id="ARBA00005600"/>
    </source>
</evidence>
<keyword evidence="6 7" id="KW-0378">Hydrolase</keyword>
<proteinExistence type="inferred from homology"/>
<comment type="caution">
    <text evidence="9">The sequence shown here is derived from an EMBL/GenBank/DDBJ whole genome shotgun (WGS) entry which is preliminary data.</text>
</comment>
<dbReference type="OrthoDB" id="9450033at2759"/>
<dbReference type="SUPFAM" id="SSF54076">
    <property type="entry name" value="RNase A-like"/>
    <property type="match status" value="1"/>
</dbReference>
<comment type="subcellular location">
    <subcellularLocation>
        <location evidence="1">Secreted</location>
    </subcellularLocation>
</comment>
<evidence type="ECO:0000256" key="5">
    <source>
        <dbReference type="ARBA" id="ARBA00022759"/>
    </source>
</evidence>
<feature type="signal peptide" evidence="7">
    <location>
        <begin position="1"/>
        <end position="22"/>
    </location>
</feature>
<evidence type="ECO:0000256" key="4">
    <source>
        <dbReference type="ARBA" id="ARBA00022722"/>
    </source>
</evidence>
<dbReference type="GO" id="GO:0004540">
    <property type="term" value="F:RNA nuclease activity"/>
    <property type="evidence" value="ECO:0007669"/>
    <property type="project" value="UniProtKB-ARBA"/>
</dbReference>
<dbReference type="GO" id="GO:0050832">
    <property type="term" value="P:defense response to fungus"/>
    <property type="evidence" value="ECO:0007669"/>
    <property type="project" value="TreeGrafter"/>
</dbReference>
<dbReference type="InParanoid" id="A0A7J8K102"/>
<evidence type="ECO:0000313" key="9">
    <source>
        <dbReference type="EMBL" id="KAF6502340.1"/>
    </source>
</evidence>
<dbReference type="FunCoup" id="A0A7J8K102">
    <property type="interactions" value="11"/>
</dbReference>
<comment type="similarity">
    <text evidence="2 7">Belongs to the pancreatic ribonuclease family.</text>
</comment>
<evidence type="ECO:0000256" key="1">
    <source>
        <dbReference type="ARBA" id="ARBA00004613"/>
    </source>
</evidence>
<dbReference type="GO" id="GO:0045087">
    <property type="term" value="P:innate immune response"/>
    <property type="evidence" value="ECO:0007669"/>
    <property type="project" value="TreeGrafter"/>
</dbReference>
<keyword evidence="5 7" id="KW-0255">Endonuclease</keyword>
<reference evidence="9 10" key="1">
    <citation type="journal article" date="2020" name="Nature">
        <title>Six reference-quality genomes reveal evolution of bat adaptations.</title>
        <authorList>
            <person name="Jebb D."/>
            <person name="Huang Z."/>
            <person name="Pippel M."/>
            <person name="Hughes G.M."/>
            <person name="Lavrichenko K."/>
            <person name="Devanna P."/>
            <person name="Winkler S."/>
            <person name="Jermiin L.S."/>
            <person name="Skirmuntt E.C."/>
            <person name="Katzourakis A."/>
            <person name="Burkitt-Gray L."/>
            <person name="Ray D.A."/>
            <person name="Sullivan K.A.M."/>
            <person name="Roscito J.G."/>
            <person name="Kirilenko B.M."/>
            <person name="Davalos L.M."/>
            <person name="Corthals A.P."/>
            <person name="Power M.L."/>
            <person name="Jones G."/>
            <person name="Ransome R.D."/>
            <person name="Dechmann D.K.N."/>
            <person name="Locatelli A.G."/>
            <person name="Puechmaille S.J."/>
            <person name="Fedrigo O."/>
            <person name="Jarvis E.D."/>
            <person name="Hiller M."/>
            <person name="Vernes S.C."/>
            <person name="Myers E.W."/>
            <person name="Teeling E.C."/>
        </authorList>
    </citation>
    <scope>NUCLEOTIDE SEQUENCE [LARGE SCALE GENOMIC DNA]</scope>
    <source>
        <strain evidence="9">MMolMol1</strain>
        <tissue evidence="9">Muscle</tissue>
    </source>
</reference>
<dbReference type="Pfam" id="PF00074">
    <property type="entry name" value="RnaseA"/>
    <property type="match status" value="1"/>
</dbReference>
<gene>
    <name evidence="9" type="ORF">HJG59_015662</name>
</gene>
<keyword evidence="3" id="KW-0964">Secreted</keyword>
<evidence type="ECO:0000256" key="6">
    <source>
        <dbReference type="ARBA" id="ARBA00022801"/>
    </source>
</evidence>
<evidence type="ECO:0000259" key="8">
    <source>
        <dbReference type="SMART" id="SM00092"/>
    </source>
</evidence>
<sequence length="156" mass="16976">MVPARAGCCSLLLLLLLGLWVAQVPVSAKPKHMTSAQWFEIQHVQPSPQGCKGAMDNINKHTKHCKGLNTFLHESFSSVAATCQTSVTACKNGHKNCHQSKEPVSLTQCDLISGKYPACRYKETKLHASYIIACDPPQKGDSGKFHLVPVHLDGVV</sequence>
<evidence type="ECO:0000313" key="10">
    <source>
        <dbReference type="Proteomes" id="UP000550707"/>
    </source>
</evidence>
<dbReference type="InterPro" id="IPR023411">
    <property type="entry name" value="RNaseA_AS"/>
</dbReference>
<keyword evidence="4 7" id="KW-0540">Nuclease</keyword>
<dbReference type="InterPro" id="IPR023412">
    <property type="entry name" value="RNaseA_domain"/>
</dbReference>
<dbReference type="GO" id="GO:0016787">
    <property type="term" value="F:hydrolase activity"/>
    <property type="evidence" value="ECO:0007669"/>
    <property type="project" value="UniProtKB-KW"/>
</dbReference>
<dbReference type="SMART" id="SM00092">
    <property type="entry name" value="RNAse_Pc"/>
    <property type="match status" value="1"/>
</dbReference>
<evidence type="ECO:0000256" key="7">
    <source>
        <dbReference type="RuleBase" id="RU000651"/>
    </source>
</evidence>
<protein>
    <submittedName>
        <fullName evidence="9">Ribonuclease A family member 7</fullName>
    </submittedName>
</protein>
<dbReference type="GO" id="GO:0050830">
    <property type="term" value="P:defense response to Gram-positive bacterium"/>
    <property type="evidence" value="ECO:0007669"/>
    <property type="project" value="TreeGrafter"/>
</dbReference>
<dbReference type="Proteomes" id="UP000550707">
    <property type="component" value="Unassembled WGS sequence"/>
</dbReference>
<feature type="domain" description="Ribonuclease A-domain" evidence="8">
    <location>
        <begin position="32"/>
        <end position="156"/>
    </location>
</feature>
<dbReference type="GO" id="GO:0005615">
    <property type="term" value="C:extracellular space"/>
    <property type="evidence" value="ECO:0007669"/>
    <property type="project" value="TreeGrafter"/>
</dbReference>
<dbReference type="CDD" id="cd06265">
    <property type="entry name" value="RNase_A_canonical"/>
    <property type="match status" value="1"/>
</dbReference>
<dbReference type="GO" id="GO:0050829">
    <property type="term" value="P:defense response to Gram-negative bacterium"/>
    <property type="evidence" value="ECO:0007669"/>
    <property type="project" value="TreeGrafter"/>
</dbReference>
<dbReference type="InterPro" id="IPR036816">
    <property type="entry name" value="RNaseA-like_dom_sf"/>
</dbReference>
<keyword evidence="7" id="KW-0732">Signal</keyword>
<dbReference type="InterPro" id="IPR001427">
    <property type="entry name" value="RNaseA"/>
</dbReference>